<proteinExistence type="inferred from homology"/>
<keyword evidence="4" id="KW-0285">Flavoprotein</keyword>
<comment type="caution">
    <text evidence="8">The sequence shown here is derived from an EMBL/GenBank/DDBJ whole genome shotgun (WGS) entry which is preliminary data.</text>
</comment>
<dbReference type="EMBL" id="JADYXP020000001">
    <property type="protein sequence ID" value="KAL0133395.1"/>
    <property type="molecule type" value="Genomic_DNA"/>
</dbReference>
<reference evidence="8 9" key="1">
    <citation type="submission" date="2023-03" db="EMBL/GenBank/DDBJ databases">
        <title>High recombination rates correlate with genetic variation in Cardiocondyla obscurior ants.</title>
        <authorList>
            <person name="Errbii M."/>
        </authorList>
    </citation>
    <scope>NUCLEOTIDE SEQUENCE [LARGE SCALE GENOMIC DNA]</scope>
    <source>
        <strain evidence="8">Alpha-2009</strain>
        <tissue evidence="8">Whole body</tissue>
    </source>
</reference>
<evidence type="ECO:0000256" key="1">
    <source>
        <dbReference type="ARBA" id="ARBA00001974"/>
    </source>
</evidence>
<dbReference type="GO" id="GO:0009086">
    <property type="term" value="P:methionine biosynthetic process"/>
    <property type="evidence" value="ECO:0007669"/>
    <property type="project" value="TreeGrafter"/>
</dbReference>
<comment type="cofactor">
    <cofactor evidence="1">
        <name>FAD</name>
        <dbReference type="ChEBI" id="CHEBI:57692"/>
    </cofactor>
</comment>
<dbReference type="InterPro" id="IPR029041">
    <property type="entry name" value="FAD-linked_oxidoreductase-like"/>
</dbReference>
<keyword evidence="9" id="KW-1185">Reference proteome</keyword>
<evidence type="ECO:0000256" key="4">
    <source>
        <dbReference type="ARBA" id="ARBA00022630"/>
    </source>
</evidence>
<dbReference type="GO" id="GO:0035999">
    <property type="term" value="P:tetrahydrofolate interconversion"/>
    <property type="evidence" value="ECO:0007669"/>
    <property type="project" value="TreeGrafter"/>
</dbReference>
<sequence>MRDLILEDTCEKSDADKNDKDDPSTCDFHTKNLPKTIVDLRQLLSNKISENEMFYSFEIVSTKKPKTFYQRLLLDMEKYSPLFYALTWHNEEASNDDSYLPLDLVESFPSNTLLHLAAKDLKRDEVARILKKAFALGIINIFALRGDSSSGNGDFEHAADLVAFIREQFGNKFCICVAGYPQTHPESPSKYLDLYYLKAKVDAGADFIITQICFESRILIDFVKDCREIGIQVPIIPGILAPTSYFCLEKMTNTCGLDVPVTIKNDLAGMKDDKAVRKYSSDLVARIIADVTESGATRGFHLFTLNRLSVVAEICKRVEQLRNVESS</sequence>
<evidence type="ECO:0000256" key="7">
    <source>
        <dbReference type="RuleBase" id="RU004254"/>
    </source>
</evidence>
<dbReference type="Proteomes" id="UP001430953">
    <property type="component" value="Unassembled WGS sequence"/>
</dbReference>
<dbReference type="Gene3D" id="3.20.20.220">
    <property type="match status" value="1"/>
</dbReference>
<organism evidence="8 9">
    <name type="scientific">Cardiocondyla obscurior</name>
    <dbReference type="NCBI Taxonomy" id="286306"/>
    <lineage>
        <taxon>Eukaryota</taxon>
        <taxon>Metazoa</taxon>
        <taxon>Ecdysozoa</taxon>
        <taxon>Arthropoda</taxon>
        <taxon>Hexapoda</taxon>
        <taxon>Insecta</taxon>
        <taxon>Pterygota</taxon>
        <taxon>Neoptera</taxon>
        <taxon>Endopterygota</taxon>
        <taxon>Hymenoptera</taxon>
        <taxon>Apocrita</taxon>
        <taxon>Aculeata</taxon>
        <taxon>Formicoidea</taxon>
        <taxon>Formicidae</taxon>
        <taxon>Myrmicinae</taxon>
        <taxon>Cardiocondyla</taxon>
    </lineage>
</organism>
<evidence type="ECO:0000313" key="9">
    <source>
        <dbReference type="Proteomes" id="UP001430953"/>
    </source>
</evidence>
<dbReference type="CDD" id="cd00537">
    <property type="entry name" value="MTHFR"/>
    <property type="match status" value="1"/>
</dbReference>
<evidence type="ECO:0000256" key="2">
    <source>
        <dbReference type="ARBA" id="ARBA00004777"/>
    </source>
</evidence>
<comment type="pathway">
    <text evidence="2 7">One-carbon metabolism; tetrahydrofolate interconversion.</text>
</comment>
<dbReference type="InterPro" id="IPR003171">
    <property type="entry name" value="Mehydrof_redctse-like"/>
</dbReference>
<dbReference type="AlphaFoldDB" id="A0AAW2H1F3"/>
<evidence type="ECO:0000256" key="3">
    <source>
        <dbReference type="ARBA" id="ARBA00006743"/>
    </source>
</evidence>
<dbReference type="PANTHER" id="PTHR45754:SF3">
    <property type="entry name" value="METHYLENETETRAHYDROFOLATE REDUCTASE (NADPH)"/>
    <property type="match status" value="1"/>
</dbReference>
<dbReference type="PANTHER" id="PTHR45754">
    <property type="entry name" value="METHYLENETETRAHYDROFOLATE REDUCTASE"/>
    <property type="match status" value="1"/>
</dbReference>
<evidence type="ECO:0000256" key="6">
    <source>
        <dbReference type="ARBA" id="ARBA00023002"/>
    </source>
</evidence>
<dbReference type="SUPFAM" id="SSF51730">
    <property type="entry name" value="FAD-linked oxidoreductase"/>
    <property type="match status" value="1"/>
</dbReference>
<dbReference type="Pfam" id="PF02219">
    <property type="entry name" value="MTHFR"/>
    <property type="match status" value="1"/>
</dbReference>
<gene>
    <name evidence="8" type="ORF">PUN28_000852</name>
</gene>
<protein>
    <recommendedName>
        <fullName evidence="10">Methylenetetrahydrofolate reductase (NAD(P)H)</fullName>
    </recommendedName>
</protein>
<keyword evidence="6" id="KW-0560">Oxidoreductase</keyword>
<evidence type="ECO:0008006" key="10">
    <source>
        <dbReference type="Google" id="ProtNLM"/>
    </source>
</evidence>
<accession>A0AAW2H1F3</accession>
<comment type="similarity">
    <text evidence="3">Belongs to the methylenetetrahydrofolate reductase family.</text>
</comment>
<keyword evidence="5" id="KW-0274">FAD</keyword>
<evidence type="ECO:0000256" key="5">
    <source>
        <dbReference type="ARBA" id="ARBA00022827"/>
    </source>
</evidence>
<dbReference type="GO" id="GO:0071949">
    <property type="term" value="F:FAD binding"/>
    <property type="evidence" value="ECO:0007669"/>
    <property type="project" value="TreeGrafter"/>
</dbReference>
<evidence type="ECO:0000313" key="8">
    <source>
        <dbReference type="EMBL" id="KAL0133395.1"/>
    </source>
</evidence>
<name>A0AAW2H1F3_9HYME</name>
<dbReference type="GO" id="GO:0004489">
    <property type="term" value="F:methylenetetrahydrofolate reductase [NAD(P)H] activity"/>
    <property type="evidence" value="ECO:0007669"/>
    <property type="project" value="InterPro"/>
</dbReference>
<dbReference type="GO" id="GO:0005829">
    <property type="term" value="C:cytosol"/>
    <property type="evidence" value="ECO:0007669"/>
    <property type="project" value="TreeGrafter"/>
</dbReference>